<evidence type="ECO:0000313" key="2">
    <source>
        <dbReference type="EMBL" id="KAK1630908.1"/>
    </source>
</evidence>
<dbReference type="Proteomes" id="UP001231189">
    <property type="component" value="Unassembled WGS sequence"/>
</dbReference>
<feature type="region of interest" description="Disordered" evidence="1">
    <location>
        <begin position="62"/>
        <end position="85"/>
    </location>
</feature>
<comment type="caution">
    <text evidence="2">The sequence shown here is derived from an EMBL/GenBank/DDBJ whole genome shotgun (WGS) entry which is preliminary data.</text>
</comment>
<dbReference type="PANTHER" id="PTHR47481">
    <property type="match status" value="1"/>
</dbReference>
<dbReference type="AlphaFoldDB" id="A0AAD8RTH2"/>
<evidence type="ECO:0000256" key="1">
    <source>
        <dbReference type="SAM" id="MobiDB-lite"/>
    </source>
</evidence>
<sequence length="228" mass="24795">MLLDANNFMLWKDKTLPHLSGGGLHAYLDGTEPTPVKTNSQGGDANKVDVANPALGVRREKYSAAATGRRTREGEKLSGRHKSAGEIPSRRGEIVAIVTAIELDFIGIIITIISTTSTIITAASTPSRCNILEAWTSVHTTFGAQSRANVRHIHHQLQQLRKEAPTTVQYMHKMNFLGDNMAATGAPITDDKIVDYIIIGLGPSFNSMAVSLTVNNKSVSYSDFYPHH</sequence>
<name>A0AAD8RTH2_LOLMU</name>
<keyword evidence="3" id="KW-1185">Reference proteome</keyword>
<dbReference type="EMBL" id="JAUUTY010000005">
    <property type="protein sequence ID" value="KAK1630908.1"/>
    <property type="molecule type" value="Genomic_DNA"/>
</dbReference>
<evidence type="ECO:0000313" key="3">
    <source>
        <dbReference type="Proteomes" id="UP001231189"/>
    </source>
</evidence>
<proteinExistence type="predicted"/>
<accession>A0AAD8RTH2</accession>
<reference evidence="2" key="1">
    <citation type="submission" date="2023-07" db="EMBL/GenBank/DDBJ databases">
        <title>A chromosome-level genome assembly of Lolium multiflorum.</title>
        <authorList>
            <person name="Chen Y."/>
            <person name="Copetti D."/>
            <person name="Kolliker R."/>
            <person name="Studer B."/>
        </authorList>
    </citation>
    <scope>NUCLEOTIDE SEQUENCE</scope>
    <source>
        <strain evidence="2">02402/16</strain>
        <tissue evidence="2">Leaf</tissue>
    </source>
</reference>
<organism evidence="2 3">
    <name type="scientific">Lolium multiflorum</name>
    <name type="common">Italian ryegrass</name>
    <name type="synonym">Lolium perenne subsp. multiflorum</name>
    <dbReference type="NCBI Taxonomy" id="4521"/>
    <lineage>
        <taxon>Eukaryota</taxon>
        <taxon>Viridiplantae</taxon>
        <taxon>Streptophyta</taxon>
        <taxon>Embryophyta</taxon>
        <taxon>Tracheophyta</taxon>
        <taxon>Spermatophyta</taxon>
        <taxon>Magnoliopsida</taxon>
        <taxon>Liliopsida</taxon>
        <taxon>Poales</taxon>
        <taxon>Poaceae</taxon>
        <taxon>BOP clade</taxon>
        <taxon>Pooideae</taxon>
        <taxon>Poodae</taxon>
        <taxon>Poeae</taxon>
        <taxon>Poeae Chloroplast Group 2 (Poeae type)</taxon>
        <taxon>Loliodinae</taxon>
        <taxon>Loliinae</taxon>
        <taxon>Lolium</taxon>
    </lineage>
</organism>
<protein>
    <submittedName>
        <fullName evidence="2">Uncharacterized protein</fullName>
    </submittedName>
</protein>
<gene>
    <name evidence="2" type="ORF">QYE76_005223</name>
</gene>
<dbReference type="PANTHER" id="PTHR47481:SF43">
    <property type="entry name" value="RETROTRANSPOSON COPIA-LIKE N-TERMINAL DOMAIN-CONTAINING PROTEIN"/>
    <property type="match status" value="1"/>
</dbReference>